<evidence type="ECO:0000313" key="7">
    <source>
        <dbReference type="Proteomes" id="UP000001745"/>
    </source>
</evidence>
<keyword evidence="4" id="KW-0812">Transmembrane</keyword>
<feature type="transmembrane region" description="Helical" evidence="4">
    <location>
        <begin position="12"/>
        <end position="31"/>
    </location>
</feature>
<keyword evidence="2" id="KW-1003">Cell membrane</keyword>
<dbReference type="PhylomeDB" id="B8MI38"/>
<feature type="transmembrane region" description="Helical" evidence="4">
    <location>
        <begin position="548"/>
        <end position="568"/>
    </location>
</feature>
<evidence type="ECO:0000256" key="3">
    <source>
        <dbReference type="SAM" id="MobiDB-lite"/>
    </source>
</evidence>
<evidence type="ECO:0000256" key="4">
    <source>
        <dbReference type="SAM" id="Phobius"/>
    </source>
</evidence>
<dbReference type="InterPro" id="IPR050375">
    <property type="entry name" value="MFS_TsgA-like"/>
</dbReference>
<dbReference type="STRING" id="441959.B8MI38"/>
<protein>
    <submittedName>
        <fullName evidence="6">Glucose/galactose transporter, putative</fullName>
    </submittedName>
</protein>
<evidence type="ECO:0000256" key="1">
    <source>
        <dbReference type="ARBA" id="ARBA00004429"/>
    </source>
</evidence>
<feature type="transmembrane region" description="Helical" evidence="4">
    <location>
        <begin position="438"/>
        <end position="456"/>
    </location>
</feature>
<dbReference type="GeneID" id="8107091"/>
<dbReference type="InParanoid" id="B8MI38"/>
<accession>B8MI38</accession>
<feature type="transmembrane region" description="Helical" evidence="4">
    <location>
        <begin position="463"/>
        <end position="483"/>
    </location>
</feature>
<dbReference type="AlphaFoldDB" id="B8MI38"/>
<feature type="transmembrane region" description="Helical" evidence="4">
    <location>
        <begin position="179"/>
        <end position="199"/>
    </location>
</feature>
<feature type="transmembrane region" description="Helical" evidence="4">
    <location>
        <begin position="520"/>
        <end position="536"/>
    </location>
</feature>
<feature type="domain" description="Rhodopsin" evidence="5">
    <location>
        <begin position="2"/>
        <end position="84"/>
    </location>
</feature>
<dbReference type="OrthoDB" id="546893at2759"/>
<evidence type="ECO:0000313" key="6">
    <source>
        <dbReference type="EMBL" id="EED17200.1"/>
    </source>
</evidence>
<proteinExistence type="predicted"/>
<keyword evidence="4" id="KW-0472">Membrane</keyword>
<feature type="transmembrane region" description="Helical" evidence="4">
    <location>
        <begin position="489"/>
        <end position="508"/>
    </location>
</feature>
<dbReference type="Gene3D" id="1.20.1250.20">
    <property type="entry name" value="MFS general substrate transporter like domains"/>
    <property type="match status" value="2"/>
</dbReference>
<dbReference type="Proteomes" id="UP000001745">
    <property type="component" value="Unassembled WGS sequence"/>
</dbReference>
<dbReference type="InterPro" id="IPR049326">
    <property type="entry name" value="Rhodopsin_dom_fungi"/>
</dbReference>
<gene>
    <name evidence="6" type="ORF">TSTA_022540</name>
</gene>
<dbReference type="PANTHER" id="PTHR43702:SF13">
    <property type="entry name" value="MONOSACCHARIDE TRANSPORTER, PUTATIVE (AFU_ORTHOLOGUE AFUA_4G06630)-RELATED"/>
    <property type="match status" value="1"/>
</dbReference>
<keyword evidence="4" id="KW-1133">Transmembrane helix</keyword>
<keyword evidence="7" id="KW-1185">Reference proteome</keyword>
<organism evidence="6 7">
    <name type="scientific">Talaromyces stipitatus (strain ATCC 10500 / CBS 375.48 / QM 6759 / NRRL 1006)</name>
    <name type="common">Penicillium stipitatum</name>
    <dbReference type="NCBI Taxonomy" id="441959"/>
    <lineage>
        <taxon>Eukaryota</taxon>
        <taxon>Fungi</taxon>
        <taxon>Dikarya</taxon>
        <taxon>Ascomycota</taxon>
        <taxon>Pezizomycotina</taxon>
        <taxon>Eurotiomycetes</taxon>
        <taxon>Eurotiomycetidae</taxon>
        <taxon>Eurotiales</taxon>
        <taxon>Trichocomaceae</taxon>
        <taxon>Talaromyces</taxon>
        <taxon>Talaromyces sect. Talaromyces</taxon>
    </lineage>
</organism>
<dbReference type="EMBL" id="EQ962656">
    <property type="protein sequence ID" value="EED17200.1"/>
    <property type="molecule type" value="Genomic_DNA"/>
</dbReference>
<comment type="subcellular location">
    <subcellularLocation>
        <location evidence="1">Cell inner membrane</location>
        <topology evidence="1">Multi-pass membrane protein</topology>
    </subcellularLocation>
</comment>
<dbReference type="RefSeq" id="XP_002484434.1">
    <property type="nucleotide sequence ID" value="XM_002484389.1"/>
</dbReference>
<evidence type="ECO:0000259" key="5">
    <source>
        <dbReference type="Pfam" id="PF20684"/>
    </source>
</evidence>
<dbReference type="PANTHER" id="PTHR43702">
    <property type="entry name" value="L-FUCOSE-PROTON SYMPORTER"/>
    <property type="match status" value="1"/>
</dbReference>
<dbReference type="GO" id="GO:0005886">
    <property type="term" value="C:plasma membrane"/>
    <property type="evidence" value="ECO:0007669"/>
    <property type="project" value="UniProtKB-SubCell"/>
</dbReference>
<feature type="transmembrane region" description="Helical" evidence="4">
    <location>
        <begin position="242"/>
        <end position="261"/>
    </location>
</feature>
<reference evidence="7" key="1">
    <citation type="journal article" date="2015" name="Genome Announc.">
        <title>Genome sequence of the AIDS-associated pathogen Penicillium marneffei (ATCC18224) and its near taxonomic relative Talaromyces stipitatus (ATCC10500).</title>
        <authorList>
            <person name="Nierman W.C."/>
            <person name="Fedorova-Abrams N.D."/>
            <person name="Andrianopoulos A."/>
        </authorList>
    </citation>
    <scope>NUCLEOTIDE SEQUENCE [LARGE SCALE GENOMIC DNA]</scope>
    <source>
        <strain evidence="7">ATCC 10500 / CBS 375.48 / QM 6759 / NRRL 1006</strain>
    </source>
</reference>
<dbReference type="OMA" id="MTITCAC"/>
<dbReference type="Pfam" id="PF20684">
    <property type="entry name" value="Fung_rhodopsin"/>
    <property type="match status" value="1"/>
</dbReference>
<evidence type="ECO:0000256" key="2">
    <source>
        <dbReference type="ARBA" id="ARBA00022475"/>
    </source>
</evidence>
<feature type="transmembrane region" description="Helical" evidence="4">
    <location>
        <begin position="219"/>
        <end position="237"/>
    </location>
</feature>
<feature type="transmembrane region" description="Helical" evidence="4">
    <location>
        <begin position="344"/>
        <end position="363"/>
    </location>
</feature>
<name>B8MI38_TALSN</name>
<dbReference type="SUPFAM" id="SSF103473">
    <property type="entry name" value="MFS general substrate transporter"/>
    <property type="match status" value="1"/>
</dbReference>
<dbReference type="InterPro" id="IPR036259">
    <property type="entry name" value="MFS_trans_sf"/>
</dbReference>
<dbReference type="HOGENOM" id="CLU_006746_2_0_1"/>
<sequence>MTLPLRQKLILVITFGVAIFVIVVDLIRMAVLEHSAIIQLRLHHAASVGMVGDGRYPFTFMWSTAEVNMTLICACVPSLRPLAARFSPSLLRNPQGKSEIEQGTLEESQQAPSRSGAVAGEMMDAITLRVEAEAQVEQASRRGTGDPFQKEEEPPIINILNMRPASMLRLNKKESFPPNVLLTTLFFMWGFSYGLISVLNIRFGSLVQLNAWQLRGLHAAYYGGYMVGGILLGRIFLKKLGFAGTLIAGLYIYACGALLFWPSAVLGSLPTFIVSNVVAGSGLALLETTANLSMAICGPLEYSEIRLCVAQFFEGIGHVCGMQLAENGLFKNSKDATKVVNAQWTYLVIAFISVLLSVIFYYLPLPEAPNDDLRQLAAQRPENKAKIWSLQTCNITFGLGVWAMFLYFAGQEAHAVNLQDYVRFSDPNLSINPNNLGAIAYTVLTVGRLSTAFIVWRLLKPRWTLFVLYIGIIVFGTLCMHTTGLTAVVMAIMVYLFLGGIFPLVFAISVRGMAQHAKTAASLLAASVGGGAWSPFPQHAAALSHGQPWSYSVMIALWSAGAIFVLYLNFVPQAKRQVDPVQDDYIKEE</sequence>
<dbReference type="eggNOG" id="ENOG502QT45">
    <property type="taxonomic scope" value="Eukaryota"/>
</dbReference>
<feature type="region of interest" description="Disordered" evidence="3">
    <location>
        <begin position="93"/>
        <end position="115"/>
    </location>
</feature>
<dbReference type="VEuPathDB" id="FungiDB:TSTA_022540"/>